<feature type="region of interest" description="Disordered" evidence="1">
    <location>
        <begin position="248"/>
        <end position="267"/>
    </location>
</feature>
<dbReference type="OrthoDB" id="3777052at2759"/>
<dbReference type="Gene3D" id="2.60.120.260">
    <property type="entry name" value="Galactose-binding domain-like"/>
    <property type="match status" value="3"/>
</dbReference>
<feature type="region of interest" description="Disordered" evidence="1">
    <location>
        <begin position="198"/>
        <end position="223"/>
    </location>
</feature>
<organism evidence="3 4">
    <name type="scientific">Sporormia fimetaria CBS 119925</name>
    <dbReference type="NCBI Taxonomy" id="1340428"/>
    <lineage>
        <taxon>Eukaryota</taxon>
        <taxon>Fungi</taxon>
        <taxon>Dikarya</taxon>
        <taxon>Ascomycota</taxon>
        <taxon>Pezizomycotina</taxon>
        <taxon>Dothideomycetes</taxon>
        <taxon>Pleosporomycetidae</taxon>
        <taxon>Pleosporales</taxon>
        <taxon>Sporormiaceae</taxon>
        <taxon>Sporormia</taxon>
    </lineage>
</organism>
<evidence type="ECO:0000256" key="1">
    <source>
        <dbReference type="SAM" id="MobiDB-lite"/>
    </source>
</evidence>
<feature type="compositionally biased region" description="Polar residues" evidence="1">
    <location>
        <begin position="202"/>
        <end position="223"/>
    </location>
</feature>
<name>A0A6A6VNS8_9PLEO</name>
<evidence type="ECO:0000313" key="4">
    <source>
        <dbReference type="Proteomes" id="UP000799440"/>
    </source>
</evidence>
<keyword evidence="2" id="KW-1133">Transmembrane helix</keyword>
<keyword evidence="4" id="KW-1185">Reference proteome</keyword>
<protein>
    <recommendedName>
        <fullName evidence="5">CBM-cenC domain-containing protein</fullName>
    </recommendedName>
</protein>
<proteinExistence type="predicted"/>
<keyword evidence="2" id="KW-0812">Transmembrane</keyword>
<dbReference type="EMBL" id="MU006561">
    <property type="protein sequence ID" value="KAF2752272.1"/>
    <property type="molecule type" value="Genomic_DNA"/>
</dbReference>
<sequence length="650" mass="71461">MRSRLRRFIQLESRVYTDFSDFRPQFYLGINWDDAYDVPIFLVLVLVLILTFLILRLLLVSQETIINDPSGSHNGNSYVCVVSLDANEAFVSFDTGLNLEPAQRYSVKLWIKSASTAESRCTVSVLIGSQTVASSSGGVPDEWIQLSGAYTSEVGDQSPTLSMRVMCPARVEVPTPIRRYKRQAPGDGVLLDDLEMTEDDGSTTTSEPVSQGTADTGSTMSETGVTTTITASTTASITPTSPLSCVPTLSDGTFEASGPSGSTQDWSSEIGFDAVTLEGTGDLWWANVRYEGFSALHQEGYGYTAYTGKSTATTYDIKYLHPITLCAGTTYHVSAWVRNNRRNSAWTEGCRVTAFLDDKKAWSDRVGFSDWNYRYLDGTITPTTDTTTAEFFIRVECRDQQQPDTHRPRGVKLDDIAIVPAGSYTFPPEASVTPTSTYYVPEATPTQFFPYPSACLSVGFSGRQKTCIMHGEQFPDPGFELCTYDGWQYPDTSTVDTTLTGVFPEAAHTGEKGLRVVLNESGGEFIFQSWGGLSACPERSYVYSLWLKQDMENACTVEITWGTWPYPTRGVFGTHIPPADGTWGRFEGTIDATGDEEPQVQGGELKFHVKCSSGGLESAVYIDDLSFKEVETERNFGYVTCDQCGIPLEA</sequence>
<dbReference type="Proteomes" id="UP000799440">
    <property type="component" value="Unassembled WGS sequence"/>
</dbReference>
<evidence type="ECO:0000313" key="3">
    <source>
        <dbReference type="EMBL" id="KAF2752272.1"/>
    </source>
</evidence>
<keyword evidence="2" id="KW-0472">Membrane</keyword>
<reference evidence="3" key="1">
    <citation type="journal article" date="2020" name="Stud. Mycol.">
        <title>101 Dothideomycetes genomes: a test case for predicting lifestyles and emergence of pathogens.</title>
        <authorList>
            <person name="Haridas S."/>
            <person name="Albert R."/>
            <person name="Binder M."/>
            <person name="Bloem J."/>
            <person name="Labutti K."/>
            <person name="Salamov A."/>
            <person name="Andreopoulos B."/>
            <person name="Baker S."/>
            <person name="Barry K."/>
            <person name="Bills G."/>
            <person name="Bluhm B."/>
            <person name="Cannon C."/>
            <person name="Castanera R."/>
            <person name="Culley D."/>
            <person name="Daum C."/>
            <person name="Ezra D."/>
            <person name="Gonzalez J."/>
            <person name="Henrissat B."/>
            <person name="Kuo A."/>
            <person name="Liang C."/>
            <person name="Lipzen A."/>
            <person name="Lutzoni F."/>
            <person name="Magnuson J."/>
            <person name="Mondo S."/>
            <person name="Nolan M."/>
            <person name="Ohm R."/>
            <person name="Pangilinan J."/>
            <person name="Park H.-J."/>
            <person name="Ramirez L."/>
            <person name="Alfaro M."/>
            <person name="Sun H."/>
            <person name="Tritt A."/>
            <person name="Yoshinaga Y."/>
            <person name="Zwiers L.-H."/>
            <person name="Turgeon B."/>
            <person name="Goodwin S."/>
            <person name="Spatafora J."/>
            <person name="Crous P."/>
            <person name="Grigoriev I."/>
        </authorList>
    </citation>
    <scope>NUCLEOTIDE SEQUENCE</scope>
    <source>
        <strain evidence="3">CBS 119925</strain>
    </source>
</reference>
<dbReference type="AlphaFoldDB" id="A0A6A6VNS8"/>
<gene>
    <name evidence="3" type="ORF">M011DRAFT_473515</name>
</gene>
<evidence type="ECO:0000256" key="2">
    <source>
        <dbReference type="SAM" id="Phobius"/>
    </source>
</evidence>
<accession>A0A6A6VNS8</accession>
<feature type="transmembrane region" description="Helical" evidence="2">
    <location>
        <begin position="40"/>
        <end position="59"/>
    </location>
</feature>
<evidence type="ECO:0008006" key="5">
    <source>
        <dbReference type="Google" id="ProtNLM"/>
    </source>
</evidence>